<dbReference type="GO" id="GO:0000055">
    <property type="term" value="P:ribosomal large subunit export from nucleus"/>
    <property type="evidence" value="ECO:0007669"/>
    <property type="project" value="TreeGrafter"/>
</dbReference>
<dbReference type="SUPFAM" id="SSF52540">
    <property type="entry name" value="P-loop containing nucleoside triphosphate hydrolases"/>
    <property type="match status" value="1"/>
</dbReference>
<evidence type="ECO:0000259" key="3">
    <source>
        <dbReference type="Pfam" id="PF17867"/>
    </source>
</evidence>
<dbReference type="Gene3D" id="3.40.50.300">
    <property type="entry name" value="P-loop containing nucleotide triphosphate hydrolases"/>
    <property type="match status" value="1"/>
</dbReference>
<dbReference type="PANTHER" id="PTHR48103:SF2">
    <property type="entry name" value="MIDASIN"/>
    <property type="match status" value="1"/>
</dbReference>
<evidence type="ECO:0000313" key="5">
    <source>
        <dbReference type="Proteomes" id="UP000007879"/>
    </source>
</evidence>
<dbReference type="InterPro" id="IPR027417">
    <property type="entry name" value="P-loop_NTPase"/>
</dbReference>
<dbReference type="RefSeq" id="XP_019863485.1">
    <property type="nucleotide sequence ID" value="XM_020007926.1"/>
</dbReference>
<dbReference type="GeneID" id="109592489"/>
<sequence>MNLASQSVLEGLNAVLDHRGELYIPELSKTFHVPCCTRLFACQNPVTQGGGRKGLPLSFVNRFTQVYLEPMSNSDLVFITCSIYPDMDKETVQRMVQFNNKVHEYCGSSSLWEFNLRDILRWSEVINKRQPIHSSPSESMRLLYTYRLRNREMRNKVKGLYVECFNEESVAPGGLLHLSDDVLQIGGTIAKRGYYRYDDISEHLKILPSQTHLLDLLLRNTTMNWMTIL</sequence>
<dbReference type="EnsemblMetazoa" id="XM_020007926.1">
    <property type="protein sequence ID" value="XP_019863485.1"/>
    <property type="gene ID" value="LOC109592489"/>
</dbReference>
<dbReference type="InterPro" id="IPR040848">
    <property type="entry name" value="AAA_lid_7"/>
</dbReference>
<reference evidence="4" key="2">
    <citation type="submission" date="2024-06" db="UniProtKB">
        <authorList>
            <consortium name="EnsemblMetazoa"/>
        </authorList>
    </citation>
    <scope>IDENTIFICATION</scope>
</reference>
<dbReference type="GO" id="GO:0030687">
    <property type="term" value="C:preribosome, large subunit precursor"/>
    <property type="evidence" value="ECO:0007669"/>
    <property type="project" value="TreeGrafter"/>
</dbReference>
<protein>
    <recommendedName>
        <fullName evidence="3">Midasin AAA lid domain-containing protein</fullName>
    </recommendedName>
</protein>
<organism evidence="4 5">
    <name type="scientific">Amphimedon queenslandica</name>
    <name type="common">Sponge</name>
    <dbReference type="NCBI Taxonomy" id="400682"/>
    <lineage>
        <taxon>Eukaryota</taxon>
        <taxon>Metazoa</taxon>
        <taxon>Porifera</taxon>
        <taxon>Demospongiae</taxon>
        <taxon>Heteroscleromorpha</taxon>
        <taxon>Haplosclerida</taxon>
        <taxon>Niphatidae</taxon>
        <taxon>Amphimedon</taxon>
    </lineage>
</organism>
<dbReference type="GO" id="GO:0005524">
    <property type="term" value="F:ATP binding"/>
    <property type="evidence" value="ECO:0007669"/>
    <property type="project" value="UniProtKB-KW"/>
</dbReference>
<keyword evidence="2" id="KW-0067">ATP-binding</keyword>
<dbReference type="GO" id="GO:0000027">
    <property type="term" value="P:ribosomal large subunit assembly"/>
    <property type="evidence" value="ECO:0007669"/>
    <property type="project" value="TreeGrafter"/>
</dbReference>
<dbReference type="AlphaFoldDB" id="A0AAN0K2W3"/>
<dbReference type="Pfam" id="PF17867">
    <property type="entry name" value="AAA_lid_7"/>
    <property type="match status" value="1"/>
</dbReference>
<name>A0AAN0K2W3_AMPQE</name>
<evidence type="ECO:0000256" key="1">
    <source>
        <dbReference type="ARBA" id="ARBA00022741"/>
    </source>
</evidence>
<dbReference type="GO" id="GO:0005634">
    <property type="term" value="C:nucleus"/>
    <property type="evidence" value="ECO:0007669"/>
    <property type="project" value="TreeGrafter"/>
</dbReference>
<proteinExistence type="predicted"/>
<evidence type="ECO:0000256" key="2">
    <source>
        <dbReference type="ARBA" id="ARBA00022840"/>
    </source>
</evidence>
<keyword evidence="5" id="KW-1185">Reference proteome</keyword>
<evidence type="ECO:0000313" key="4">
    <source>
        <dbReference type="EnsemblMetazoa" id="XP_019863485.1"/>
    </source>
</evidence>
<reference evidence="5" key="1">
    <citation type="journal article" date="2010" name="Nature">
        <title>The Amphimedon queenslandica genome and the evolution of animal complexity.</title>
        <authorList>
            <person name="Srivastava M."/>
            <person name="Simakov O."/>
            <person name="Chapman J."/>
            <person name="Fahey B."/>
            <person name="Gauthier M.E."/>
            <person name="Mitros T."/>
            <person name="Richards G.S."/>
            <person name="Conaco C."/>
            <person name="Dacre M."/>
            <person name="Hellsten U."/>
            <person name="Larroux C."/>
            <person name="Putnam N.H."/>
            <person name="Stanke M."/>
            <person name="Adamska M."/>
            <person name="Darling A."/>
            <person name="Degnan S.M."/>
            <person name="Oakley T.H."/>
            <person name="Plachetzki D.C."/>
            <person name="Zhai Y."/>
            <person name="Adamski M."/>
            <person name="Calcino A."/>
            <person name="Cummins S.F."/>
            <person name="Goodstein D.M."/>
            <person name="Harris C."/>
            <person name="Jackson D.J."/>
            <person name="Leys S.P."/>
            <person name="Shu S."/>
            <person name="Woodcroft B.J."/>
            <person name="Vervoort M."/>
            <person name="Kosik K.S."/>
            <person name="Manning G."/>
            <person name="Degnan B.M."/>
            <person name="Rokhsar D.S."/>
        </authorList>
    </citation>
    <scope>NUCLEOTIDE SEQUENCE [LARGE SCALE GENOMIC DNA]</scope>
</reference>
<keyword evidence="1" id="KW-0547">Nucleotide-binding</keyword>
<dbReference type="PANTHER" id="PTHR48103">
    <property type="entry name" value="MIDASIN-RELATED"/>
    <property type="match status" value="1"/>
</dbReference>
<feature type="domain" description="Midasin AAA lid" evidence="3">
    <location>
        <begin position="75"/>
        <end position="166"/>
    </location>
</feature>
<accession>A0AAN0K2W3</accession>
<dbReference type="KEGG" id="aqu:109592489"/>
<dbReference type="Proteomes" id="UP000007879">
    <property type="component" value="Unassembled WGS sequence"/>
</dbReference>